<dbReference type="SUPFAM" id="SSF103481">
    <property type="entry name" value="Multidrug resistance efflux transporter EmrE"/>
    <property type="match status" value="1"/>
</dbReference>
<dbReference type="EMBL" id="JBHSAP010000007">
    <property type="protein sequence ID" value="MFC4075964.1"/>
    <property type="molecule type" value="Genomic_DNA"/>
</dbReference>
<dbReference type="NCBIfam" id="TIGR01439">
    <property type="entry name" value="lp_hng_hel_AbrB"/>
    <property type="match status" value="1"/>
</dbReference>
<dbReference type="SUPFAM" id="SSF89447">
    <property type="entry name" value="AbrB/MazE/MraZ-like"/>
    <property type="match status" value="1"/>
</dbReference>
<keyword evidence="2 5" id="KW-0238">DNA-binding</keyword>
<dbReference type="InterPro" id="IPR037185">
    <property type="entry name" value="EmrE-like"/>
</dbReference>
<keyword evidence="3" id="KW-0472">Membrane</keyword>
<comment type="subcellular location">
    <subcellularLocation>
        <location evidence="1">Endomembrane system</location>
        <topology evidence="1">Multi-pass membrane protein</topology>
    </subcellularLocation>
</comment>
<evidence type="ECO:0000256" key="3">
    <source>
        <dbReference type="SAM" id="Phobius"/>
    </source>
</evidence>
<gene>
    <name evidence="5" type="ORF">ACFOUO_03990</name>
</gene>
<name>A0ABV8JBK9_9BACL</name>
<dbReference type="Pfam" id="PF04014">
    <property type="entry name" value="MazE_antitoxin"/>
    <property type="match status" value="1"/>
</dbReference>
<dbReference type="GO" id="GO:0003677">
    <property type="term" value="F:DNA binding"/>
    <property type="evidence" value="ECO:0007669"/>
    <property type="project" value="UniProtKB-KW"/>
</dbReference>
<dbReference type="Proteomes" id="UP001595843">
    <property type="component" value="Unassembled WGS sequence"/>
</dbReference>
<dbReference type="RefSeq" id="WP_380702369.1">
    <property type="nucleotide sequence ID" value="NZ_JBHSAP010000007.1"/>
</dbReference>
<protein>
    <submittedName>
        <fullName evidence="5">AbrB/MazE/SpoVT family DNA-binding domain-containing protein</fullName>
    </submittedName>
</protein>
<reference evidence="6" key="1">
    <citation type="journal article" date="2019" name="Int. J. Syst. Evol. Microbiol.">
        <title>The Global Catalogue of Microorganisms (GCM) 10K type strain sequencing project: providing services to taxonomists for standard genome sequencing and annotation.</title>
        <authorList>
            <consortium name="The Broad Institute Genomics Platform"/>
            <consortium name="The Broad Institute Genome Sequencing Center for Infectious Disease"/>
            <person name="Wu L."/>
            <person name="Ma J."/>
        </authorList>
    </citation>
    <scope>NUCLEOTIDE SEQUENCE [LARGE SCALE GENOMIC DNA]</scope>
    <source>
        <strain evidence="6">IBRC-M 10813</strain>
    </source>
</reference>
<dbReference type="InterPro" id="IPR037914">
    <property type="entry name" value="SpoVT-AbrB_sf"/>
</dbReference>
<feature type="transmembrane region" description="Helical" evidence="3">
    <location>
        <begin position="121"/>
        <end position="140"/>
    </location>
</feature>
<dbReference type="PROSITE" id="PS51740">
    <property type="entry name" value="SPOVT_ABRB"/>
    <property type="match status" value="1"/>
</dbReference>
<dbReference type="Gene3D" id="2.10.260.10">
    <property type="match status" value="1"/>
</dbReference>
<dbReference type="SMART" id="SM00966">
    <property type="entry name" value="SpoVT_AbrB"/>
    <property type="match status" value="1"/>
</dbReference>
<proteinExistence type="predicted"/>
<evidence type="ECO:0000313" key="6">
    <source>
        <dbReference type="Proteomes" id="UP001595843"/>
    </source>
</evidence>
<evidence type="ECO:0000313" key="5">
    <source>
        <dbReference type="EMBL" id="MFC4075964.1"/>
    </source>
</evidence>
<evidence type="ECO:0000259" key="4">
    <source>
        <dbReference type="PROSITE" id="PS51740"/>
    </source>
</evidence>
<dbReference type="InterPro" id="IPR007159">
    <property type="entry name" value="SpoVT-AbrB_dom"/>
</dbReference>
<accession>A0ABV8JBK9</accession>
<evidence type="ECO:0000256" key="1">
    <source>
        <dbReference type="ARBA" id="ARBA00004127"/>
    </source>
</evidence>
<comment type="caution">
    <text evidence="5">The sequence shown here is derived from an EMBL/GenBank/DDBJ whole genome shotgun (WGS) entry which is preliminary data.</text>
</comment>
<organism evidence="5 6">
    <name type="scientific">Salinithrix halophila</name>
    <dbReference type="NCBI Taxonomy" id="1485204"/>
    <lineage>
        <taxon>Bacteria</taxon>
        <taxon>Bacillati</taxon>
        <taxon>Bacillota</taxon>
        <taxon>Bacilli</taxon>
        <taxon>Bacillales</taxon>
        <taxon>Thermoactinomycetaceae</taxon>
        <taxon>Salinithrix</taxon>
    </lineage>
</organism>
<feature type="transmembrane region" description="Helical" evidence="3">
    <location>
        <begin position="146"/>
        <end position="169"/>
    </location>
</feature>
<evidence type="ECO:0000256" key="2">
    <source>
        <dbReference type="PROSITE-ProRule" id="PRU01076"/>
    </source>
</evidence>
<keyword evidence="3" id="KW-0812">Transmembrane</keyword>
<feature type="domain" description="SpoVT-AbrB" evidence="4">
    <location>
        <begin position="1"/>
        <end position="46"/>
    </location>
</feature>
<keyword evidence="6" id="KW-1185">Reference proteome</keyword>
<keyword evidence="3" id="KW-1133">Transmembrane helix</keyword>
<sequence>MEVSRISSKGQVTVPKSIRQLLDLKEGDRVAFVQENGKVVITKASLIAFQKLTDAISKEAQEKGITEEDLLQGLNRCERRYGMSPAGNNFRVFIDTNILISAWGWESRKRKIDRLSGRNRVNILLFSLAVAGYQVGYFTAVDRTMVSPATLLTVCTAPLLVALFAWGFLRERIQERTGIALILRVEKLYFWQRSNCANQGKLGLYFSP</sequence>